<dbReference type="OrthoDB" id="3071637at2759"/>
<sequence length="684" mass="73779">MTPCEFTALAKTQIYSHVSDMFINDLAAAQGNQTLPTTTKRQPPSNGEDDGPSEGDNSGNSTDNHVVNPGGMARSVDDDRNEIKKRFKKLFCTHGLTVTTFPWKNLLGQLLKWRVQIVGWPADVPFPSETVTFDEKQGKKCLSQGIKSLLSTPVQMLLTALMDPAEPIQIISGMSQKDLEQEKEPLIVCGPPPYGSQYRSGRRQFAGGRIDHRGPPAVGPSPATTKIRKRPDKKTMGKPPPPDVEIVDISKTSSPPSARTRFRSNRRHKPKIILDSENETDNDNAPLVPSSTVTRQHSPGRAVDVESNDSDPEGANTIDPHDTDFKQLEDDQSEGEVRQRSPRKSPKKVGKGKGKGRTEENPVEEVLHKVKEPTPTVPATTTAIVEDTSIQTFETTLDPAPTNQRPSPLVGASIASREARIRRAIESLGQPGPGIRHIDEHPAKKPRLDSAGGGHAPSNAPGAGDGACSPSLLAPQATPAAHPRAGHAQPREPSHAPSNGPSATSRTSSRAPSAPPRVPSTMSITGPWLPPGHPSAHPYPPNTYAYPQMQHPPPRVGIPEAVESPDPEGMAIYRTFVEAVEGVDFPSQRITMKPLPITRVTHSTDPPTTQQKDTTGSTDTRTVTKAIPATPPTTHRPSRYPGGHNTLDYPMEYADDNGKSDSMQGMTTEAWTDVQAGETSADAK</sequence>
<feature type="compositionally biased region" description="Basic and acidic residues" evidence="1">
    <location>
        <begin position="436"/>
        <end position="448"/>
    </location>
</feature>
<evidence type="ECO:0000256" key="1">
    <source>
        <dbReference type="SAM" id="MobiDB-lite"/>
    </source>
</evidence>
<feature type="compositionally biased region" description="Basic and acidic residues" evidence="1">
    <location>
        <begin position="319"/>
        <end position="339"/>
    </location>
</feature>
<protein>
    <submittedName>
        <fullName evidence="2">Uncharacterized protein</fullName>
    </submittedName>
</protein>
<evidence type="ECO:0000313" key="3">
    <source>
        <dbReference type="Proteomes" id="UP000807353"/>
    </source>
</evidence>
<feature type="region of interest" description="Disordered" evidence="1">
    <location>
        <begin position="598"/>
        <end position="684"/>
    </location>
</feature>
<feature type="region of interest" description="Disordered" evidence="1">
    <location>
        <begin position="206"/>
        <end position="378"/>
    </location>
</feature>
<name>A0A9P5YBV7_9AGAR</name>
<gene>
    <name evidence="2" type="ORF">BDZ94DRAFT_1306883</name>
</gene>
<feature type="compositionally biased region" description="Low complexity" evidence="1">
    <location>
        <begin position="501"/>
        <end position="512"/>
    </location>
</feature>
<dbReference type="Proteomes" id="UP000807353">
    <property type="component" value="Unassembled WGS sequence"/>
</dbReference>
<organism evidence="2 3">
    <name type="scientific">Collybia nuda</name>
    <dbReference type="NCBI Taxonomy" id="64659"/>
    <lineage>
        <taxon>Eukaryota</taxon>
        <taxon>Fungi</taxon>
        <taxon>Dikarya</taxon>
        <taxon>Basidiomycota</taxon>
        <taxon>Agaricomycotina</taxon>
        <taxon>Agaricomycetes</taxon>
        <taxon>Agaricomycetidae</taxon>
        <taxon>Agaricales</taxon>
        <taxon>Tricholomatineae</taxon>
        <taxon>Clitocybaceae</taxon>
        <taxon>Collybia</taxon>
    </lineage>
</organism>
<accession>A0A9P5YBV7</accession>
<proteinExistence type="predicted"/>
<keyword evidence="3" id="KW-1185">Reference proteome</keyword>
<feature type="compositionally biased region" description="Polar residues" evidence="1">
    <location>
        <begin position="33"/>
        <end position="45"/>
    </location>
</feature>
<feature type="compositionally biased region" description="Pro residues" evidence="1">
    <location>
        <begin position="528"/>
        <end position="541"/>
    </location>
</feature>
<dbReference type="EMBL" id="MU150245">
    <property type="protein sequence ID" value="KAF9465840.1"/>
    <property type="molecule type" value="Genomic_DNA"/>
</dbReference>
<dbReference type="AlphaFoldDB" id="A0A9P5YBV7"/>
<evidence type="ECO:0000313" key="2">
    <source>
        <dbReference type="EMBL" id="KAF9465840.1"/>
    </source>
</evidence>
<feature type="compositionally biased region" description="Polar residues" evidence="1">
    <location>
        <begin position="55"/>
        <end position="65"/>
    </location>
</feature>
<feature type="compositionally biased region" description="Low complexity" evidence="1">
    <location>
        <begin position="604"/>
        <end position="624"/>
    </location>
</feature>
<comment type="caution">
    <text evidence="2">The sequence shown here is derived from an EMBL/GenBank/DDBJ whole genome shotgun (WGS) entry which is preliminary data.</text>
</comment>
<reference evidence="2" key="1">
    <citation type="submission" date="2020-11" db="EMBL/GenBank/DDBJ databases">
        <authorList>
            <consortium name="DOE Joint Genome Institute"/>
            <person name="Ahrendt S."/>
            <person name="Riley R."/>
            <person name="Andreopoulos W."/>
            <person name="Labutti K."/>
            <person name="Pangilinan J."/>
            <person name="Ruiz-Duenas F.J."/>
            <person name="Barrasa J.M."/>
            <person name="Sanchez-Garcia M."/>
            <person name="Camarero S."/>
            <person name="Miyauchi S."/>
            <person name="Serrano A."/>
            <person name="Linde D."/>
            <person name="Babiker R."/>
            <person name="Drula E."/>
            <person name="Ayuso-Fernandez I."/>
            <person name="Pacheco R."/>
            <person name="Padilla G."/>
            <person name="Ferreira P."/>
            <person name="Barriuso J."/>
            <person name="Kellner H."/>
            <person name="Castanera R."/>
            <person name="Alfaro M."/>
            <person name="Ramirez L."/>
            <person name="Pisabarro A.G."/>
            <person name="Kuo A."/>
            <person name="Tritt A."/>
            <person name="Lipzen A."/>
            <person name="He G."/>
            <person name="Yan M."/>
            <person name="Ng V."/>
            <person name="Cullen D."/>
            <person name="Martin F."/>
            <person name="Rosso M.-N."/>
            <person name="Henrissat B."/>
            <person name="Hibbett D."/>
            <person name="Martinez A.T."/>
            <person name="Grigoriev I.V."/>
        </authorList>
    </citation>
    <scope>NUCLEOTIDE SEQUENCE</scope>
    <source>
        <strain evidence="2">CBS 247.69</strain>
    </source>
</reference>
<feature type="compositionally biased region" description="Basic residues" evidence="1">
    <location>
        <begin position="260"/>
        <end position="271"/>
    </location>
</feature>
<feature type="region of interest" description="Disordered" evidence="1">
    <location>
        <begin position="33"/>
        <end position="79"/>
    </location>
</feature>
<feature type="region of interest" description="Disordered" evidence="1">
    <location>
        <begin position="421"/>
        <end position="554"/>
    </location>
</feature>
<feature type="compositionally biased region" description="Polar residues" evidence="1">
    <location>
        <begin position="660"/>
        <end position="670"/>
    </location>
</feature>
<feature type="compositionally biased region" description="Basic and acidic residues" evidence="1">
    <location>
        <begin position="356"/>
        <end position="372"/>
    </location>
</feature>
<feature type="compositionally biased region" description="Basic residues" evidence="1">
    <location>
        <begin position="340"/>
        <end position="355"/>
    </location>
</feature>